<dbReference type="InterPro" id="IPR015947">
    <property type="entry name" value="PUA-like_sf"/>
</dbReference>
<sequence length="410" mass="45453">MDTQPPVPESASSPGVPPVQVEDCIEEVLKLTLLFSIKGKLIDDIGLSNEYCAKLLEDDPFNLLPTTNEVSKGVPSYPLYKRLASSLNQSIHSGAVCTQAKELIPVHENLCFTKKEDKWNELIAKKGHALLSMLKKVDFELHVQDPFFLQLADGLKNVEGRCAVGDYQKIESGDLLVFNKCLMLQVQDVHHYASFREMLEAESLAKVLPGVISIEEGVQIYRNFYSEEKERSNGVVALCLKSPTSQLYDIMASLLSGLSYEGIQKLLGFVQTIGTNPELLPPPTSTLLSTFLAPHNPDLLIYSFLGLEVKGSTLTDGARALAKHVNRSSKGFWGLLHGNDSEKNQHAEEVISHLLTCCSWLNMHIVPPHGVVFEIRTADGYGARWSEDGTKFIGFLEPYMVDGHSKGWMH</sequence>
<dbReference type="EMBL" id="JBJXBP010000004">
    <property type="protein sequence ID" value="KAL3835078.1"/>
    <property type="molecule type" value="Genomic_DNA"/>
</dbReference>
<dbReference type="Proteomes" id="UP001634393">
    <property type="component" value="Unassembled WGS sequence"/>
</dbReference>
<accession>A0ABD3TFD3</accession>
<dbReference type="PANTHER" id="PTHR34204">
    <property type="entry name" value="RNA-BINDING ASCH DOMAIN PROTEIN"/>
    <property type="match status" value="1"/>
</dbReference>
<comment type="caution">
    <text evidence="2">The sequence shown here is derived from an EMBL/GenBank/DDBJ whole genome shotgun (WGS) entry which is preliminary data.</text>
</comment>
<evidence type="ECO:0000313" key="2">
    <source>
        <dbReference type="EMBL" id="KAL3835078.1"/>
    </source>
</evidence>
<dbReference type="Pfam" id="PF04266">
    <property type="entry name" value="ASCH"/>
    <property type="match status" value="1"/>
</dbReference>
<dbReference type="SMART" id="SM01022">
    <property type="entry name" value="ASCH"/>
    <property type="match status" value="1"/>
</dbReference>
<feature type="domain" description="ASCH" evidence="1">
    <location>
        <begin position="141"/>
        <end position="244"/>
    </location>
</feature>
<evidence type="ECO:0000259" key="1">
    <source>
        <dbReference type="SMART" id="SM01022"/>
    </source>
</evidence>
<dbReference type="InterPro" id="IPR007374">
    <property type="entry name" value="ASCH_domain"/>
</dbReference>
<dbReference type="CDD" id="cd06555">
    <property type="entry name" value="ASCH_PF0470_like"/>
    <property type="match status" value="1"/>
</dbReference>
<reference evidence="2 3" key="1">
    <citation type="submission" date="2024-12" db="EMBL/GenBank/DDBJ databases">
        <title>The unique morphological basis and parallel evolutionary history of personate flowers in Penstemon.</title>
        <authorList>
            <person name="Depatie T.H."/>
            <person name="Wessinger C.A."/>
        </authorList>
    </citation>
    <scope>NUCLEOTIDE SEQUENCE [LARGE SCALE GENOMIC DNA]</scope>
    <source>
        <strain evidence="2">WTNN_2</strain>
        <tissue evidence="2">Leaf</tissue>
    </source>
</reference>
<dbReference type="PANTHER" id="PTHR34204:SF2">
    <property type="entry name" value="RNA-BINDING ASCH DOMAIN PROTEIN"/>
    <property type="match status" value="1"/>
</dbReference>
<proteinExistence type="predicted"/>
<keyword evidence="3" id="KW-1185">Reference proteome</keyword>
<organism evidence="2 3">
    <name type="scientific">Penstemon smallii</name>
    <dbReference type="NCBI Taxonomy" id="265156"/>
    <lineage>
        <taxon>Eukaryota</taxon>
        <taxon>Viridiplantae</taxon>
        <taxon>Streptophyta</taxon>
        <taxon>Embryophyta</taxon>
        <taxon>Tracheophyta</taxon>
        <taxon>Spermatophyta</taxon>
        <taxon>Magnoliopsida</taxon>
        <taxon>eudicotyledons</taxon>
        <taxon>Gunneridae</taxon>
        <taxon>Pentapetalae</taxon>
        <taxon>asterids</taxon>
        <taxon>lamiids</taxon>
        <taxon>Lamiales</taxon>
        <taxon>Plantaginaceae</taxon>
        <taxon>Cheloneae</taxon>
        <taxon>Penstemon</taxon>
    </lineage>
</organism>
<evidence type="ECO:0000313" key="3">
    <source>
        <dbReference type="Proteomes" id="UP001634393"/>
    </source>
</evidence>
<gene>
    <name evidence="2" type="ORF">ACJIZ3_009814</name>
</gene>
<dbReference type="Gene3D" id="2.30.130.30">
    <property type="entry name" value="Hypothetical protein"/>
    <property type="match status" value="1"/>
</dbReference>
<name>A0ABD3TFD3_9LAMI</name>
<dbReference type="SUPFAM" id="SSF88697">
    <property type="entry name" value="PUA domain-like"/>
    <property type="match status" value="1"/>
</dbReference>
<protein>
    <recommendedName>
        <fullName evidence="1">ASCH domain-containing protein</fullName>
    </recommendedName>
</protein>
<dbReference type="AlphaFoldDB" id="A0ABD3TFD3"/>